<sequence>MNEWTGDRDIEVNNFTETLNRIKHENVIEITRLEKFQNWGDGIELEQRVESAFEDIRILLKMQSSDVDDTTWIGRAQENVRMVTRNVQSAMKKCSGLEYKMWKKVKNELGKLDVSKLGYDHPVCSGILDYESKPISTLLPEHRDMFQEGVKKFVIEKDQKLCDLCEKFTLGEENRILMEEVALTPRIVASGEWIDSSEKLEAITVQIFEVLHHLWVSTKYRTFVYNTMSINETSYMCEVLTQLFDITMSGIPIKCEAWGAWDKRSLVSASRAGDLRCAKRPDYMFTVEIGDMGLN</sequence>
<proteinExistence type="predicted"/>
<dbReference type="OrthoDB" id="2435670at2759"/>
<keyword evidence="2" id="KW-1185">Reference proteome</keyword>
<organism evidence="1 2">
    <name type="scientific">Gigaspora rosea</name>
    <dbReference type="NCBI Taxonomy" id="44941"/>
    <lineage>
        <taxon>Eukaryota</taxon>
        <taxon>Fungi</taxon>
        <taxon>Fungi incertae sedis</taxon>
        <taxon>Mucoromycota</taxon>
        <taxon>Glomeromycotina</taxon>
        <taxon>Glomeromycetes</taxon>
        <taxon>Diversisporales</taxon>
        <taxon>Gigasporaceae</taxon>
        <taxon>Gigaspora</taxon>
    </lineage>
</organism>
<dbReference type="AlphaFoldDB" id="A0A397U1N7"/>
<dbReference type="Proteomes" id="UP000266673">
    <property type="component" value="Unassembled WGS sequence"/>
</dbReference>
<evidence type="ECO:0000313" key="2">
    <source>
        <dbReference type="Proteomes" id="UP000266673"/>
    </source>
</evidence>
<evidence type="ECO:0000313" key="1">
    <source>
        <dbReference type="EMBL" id="RIB02957.1"/>
    </source>
</evidence>
<protein>
    <submittedName>
        <fullName evidence="1">Uncharacterized protein</fullName>
    </submittedName>
</protein>
<accession>A0A397U1N7</accession>
<gene>
    <name evidence="1" type="ORF">C2G38_827001</name>
</gene>
<dbReference type="EMBL" id="QKWP01002539">
    <property type="protein sequence ID" value="RIB02957.1"/>
    <property type="molecule type" value="Genomic_DNA"/>
</dbReference>
<name>A0A397U1N7_9GLOM</name>
<reference evidence="1 2" key="1">
    <citation type="submission" date="2018-06" db="EMBL/GenBank/DDBJ databases">
        <title>Comparative genomics reveals the genomic features of Rhizophagus irregularis, R. cerebriforme, R. diaphanum and Gigaspora rosea, and their symbiotic lifestyle signature.</title>
        <authorList>
            <person name="Morin E."/>
            <person name="San Clemente H."/>
            <person name="Chen E.C.H."/>
            <person name="De La Providencia I."/>
            <person name="Hainaut M."/>
            <person name="Kuo A."/>
            <person name="Kohler A."/>
            <person name="Murat C."/>
            <person name="Tang N."/>
            <person name="Roy S."/>
            <person name="Loubradou J."/>
            <person name="Henrissat B."/>
            <person name="Grigoriev I.V."/>
            <person name="Corradi N."/>
            <person name="Roux C."/>
            <person name="Martin F.M."/>
        </authorList>
    </citation>
    <scope>NUCLEOTIDE SEQUENCE [LARGE SCALE GENOMIC DNA]</scope>
    <source>
        <strain evidence="1 2">DAOM 194757</strain>
    </source>
</reference>
<comment type="caution">
    <text evidence="1">The sequence shown here is derived from an EMBL/GenBank/DDBJ whole genome shotgun (WGS) entry which is preliminary data.</text>
</comment>